<reference evidence="2 3" key="1">
    <citation type="submission" date="2016-02" db="EMBL/GenBank/DDBJ databases">
        <title>Genome analysis of coral dinoflagellate symbionts highlights evolutionary adaptations to a symbiotic lifestyle.</title>
        <authorList>
            <person name="Aranda M."/>
            <person name="Li Y."/>
            <person name="Liew Y.J."/>
            <person name="Baumgarten S."/>
            <person name="Simakov O."/>
            <person name="Wilson M."/>
            <person name="Piel J."/>
            <person name="Ashoor H."/>
            <person name="Bougouffa S."/>
            <person name="Bajic V.B."/>
            <person name="Ryu T."/>
            <person name="Ravasi T."/>
            <person name="Bayer T."/>
            <person name="Micklem G."/>
            <person name="Kim H."/>
            <person name="Bhak J."/>
            <person name="Lajeunesse T.C."/>
            <person name="Voolstra C.R."/>
        </authorList>
    </citation>
    <scope>NUCLEOTIDE SEQUENCE [LARGE SCALE GENOMIC DNA]</scope>
    <source>
        <strain evidence="2 3">CCMP2467</strain>
    </source>
</reference>
<evidence type="ECO:0000256" key="1">
    <source>
        <dbReference type="SAM" id="MobiDB-lite"/>
    </source>
</evidence>
<evidence type="ECO:0000313" key="2">
    <source>
        <dbReference type="EMBL" id="OLP98077.1"/>
    </source>
</evidence>
<dbReference type="EMBL" id="LSRX01000409">
    <property type="protein sequence ID" value="OLP98077.1"/>
    <property type="molecule type" value="Genomic_DNA"/>
</dbReference>
<dbReference type="OrthoDB" id="415421at2759"/>
<feature type="region of interest" description="Disordered" evidence="1">
    <location>
        <begin position="186"/>
        <end position="250"/>
    </location>
</feature>
<dbReference type="Proteomes" id="UP000186817">
    <property type="component" value="Unassembled WGS sequence"/>
</dbReference>
<protein>
    <submittedName>
        <fullName evidence="2">Uncharacterized protein</fullName>
    </submittedName>
</protein>
<feature type="region of interest" description="Disordered" evidence="1">
    <location>
        <begin position="296"/>
        <end position="328"/>
    </location>
</feature>
<evidence type="ECO:0000313" key="3">
    <source>
        <dbReference type="Proteomes" id="UP000186817"/>
    </source>
</evidence>
<comment type="caution">
    <text evidence="2">The sequence shown here is derived from an EMBL/GenBank/DDBJ whole genome shotgun (WGS) entry which is preliminary data.</text>
</comment>
<proteinExistence type="predicted"/>
<keyword evidence="3" id="KW-1185">Reference proteome</keyword>
<name>A0A1Q9DSC9_SYMMI</name>
<gene>
    <name evidence="2" type="ORF">AK812_SmicGene19507</name>
</gene>
<feature type="compositionally biased region" description="Polar residues" evidence="1">
    <location>
        <begin position="202"/>
        <end position="212"/>
    </location>
</feature>
<sequence>MPIVPQQWLQAPFFIPLLANLYTRTMAFRRGVIATPANELLNRPEIGLSYLAGTARRGGPKDKPEARRCMQYPVLSVRNTADYPNVPVTEEDTKAAVLATLSFLLEWHANWTAGARSMLQASLAYGAIGQILGASALLHQVSFWAENTPNEGQLPAEAFENWREDPSKIYVLTKYLTTRHLNHQHLKRQSAEGDSRQAFDSAESQTELNWQSMPPGAFGTPRSSAKKRKQQEEAGLAPVPEAPTPAPAEGSRDILDALEEFMAKQGDRKGAFLKSAQELIKQAQDLKPKIQSALELPAAESPSFPETAEPEKMPEQDDNCCGPGGNEC</sequence>
<dbReference type="AlphaFoldDB" id="A0A1Q9DSC9"/>
<organism evidence="2 3">
    <name type="scientific">Symbiodinium microadriaticum</name>
    <name type="common">Dinoflagellate</name>
    <name type="synonym">Zooxanthella microadriatica</name>
    <dbReference type="NCBI Taxonomy" id="2951"/>
    <lineage>
        <taxon>Eukaryota</taxon>
        <taxon>Sar</taxon>
        <taxon>Alveolata</taxon>
        <taxon>Dinophyceae</taxon>
        <taxon>Suessiales</taxon>
        <taxon>Symbiodiniaceae</taxon>
        <taxon>Symbiodinium</taxon>
    </lineage>
</organism>
<accession>A0A1Q9DSC9</accession>